<evidence type="ECO:0000313" key="1">
    <source>
        <dbReference type="EMBL" id="RXE59506.1"/>
    </source>
</evidence>
<keyword evidence="2" id="KW-1185">Reference proteome</keyword>
<sequence>MRAGEHTTFMINFISKFIKGEIERYFFDLDYSAYVIEHFPYMEFENSELADRFAHTVDRAYERGNAIGLSDEEFRMEIANAFNEWSAQRDWTYFRFNKW</sequence>
<dbReference type="EMBL" id="RLII01000005">
    <property type="protein sequence ID" value="RXE59506.1"/>
    <property type="molecule type" value="Genomic_DNA"/>
</dbReference>
<evidence type="ECO:0000313" key="2">
    <source>
        <dbReference type="Proteomes" id="UP000289166"/>
    </source>
</evidence>
<dbReference type="Proteomes" id="UP000289166">
    <property type="component" value="Unassembled WGS sequence"/>
</dbReference>
<dbReference type="OrthoDB" id="1788105at2"/>
<name>A0A4Q0I5C4_9FIRM</name>
<proteinExistence type="predicted"/>
<gene>
    <name evidence="1" type="ORF">EFD62_06010</name>
</gene>
<organism evidence="1 2">
    <name type="scientific">Acetivibrio mesophilus</name>
    <dbReference type="NCBI Taxonomy" id="2487273"/>
    <lineage>
        <taxon>Bacteria</taxon>
        <taxon>Bacillati</taxon>
        <taxon>Bacillota</taxon>
        <taxon>Clostridia</taxon>
        <taxon>Eubacteriales</taxon>
        <taxon>Oscillospiraceae</taxon>
        <taxon>Acetivibrio</taxon>
    </lineage>
</organism>
<dbReference type="AlphaFoldDB" id="A0A4Q0I5C4"/>
<reference evidence="2" key="1">
    <citation type="submission" date="2018-11" db="EMBL/GenBank/DDBJ databases">
        <title>Genome sequencing of a novel mesophilic and cellulolytic organism within the genus Hungateiclostridium.</title>
        <authorList>
            <person name="Rettenmaier R."/>
            <person name="Liebl W."/>
            <person name="Zverlov V."/>
        </authorList>
    </citation>
    <scope>NUCLEOTIDE SEQUENCE [LARGE SCALE GENOMIC DNA]</scope>
    <source>
        <strain evidence="2">N2K1</strain>
    </source>
</reference>
<comment type="caution">
    <text evidence="1">The sequence shown here is derived from an EMBL/GenBank/DDBJ whole genome shotgun (WGS) entry which is preliminary data.</text>
</comment>
<accession>A0A4Q0I5C4</accession>
<protein>
    <submittedName>
        <fullName evidence="1">Uncharacterized protein</fullName>
    </submittedName>
</protein>
<dbReference type="RefSeq" id="WP_128705853.1">
    <property type="nucleotide sequence ID" value="NZ_RLII01000005.1"/>
</dbReference>